<evidence type="ECO:0000256" key="1">
    <source>
        <dbReference type="SAM" id="MobiDB-lite"/>
    </source>
</evidence>
<dbReference type="RefSeq" id="WP_085305935.1">
    <property type="nucleotide sequence ID" value="NZ_JACKUI010000048.1"/>
</dbReference>
<proteinExistence type="predicted"/>
<comment type="caution">
    <text evidence="2">The sequence shown here is derived from an EMBL/GenBank/DDBJ whole genome shotgun (WGS) entry which is preliminary data.</text>
</comment>
<name>A0AA91PB53_9MYCO</name>
<dbReference type="Proteomes" id="UP000193577">
    <property type="component" value="Unassembled WGS sequence"/>
</dbReference>
<organism evidence="2 3">
    <name type="scientific">Mycolicibacillus koreensis</name>
    <dbReference type="NCBI Taxonomy" id="1069220"/>
    <lineage>
        <taxon>Bacteria</taxon>
        <taxon>Bacillati</taxon>
        <taxon>Actinomycetota</taxon>
        <taxon>Actinomycetes</taxon>
        <taxon>Mycobacteriales</taxon>
        <taxon>Mycobacteriaceae</taxon>
        <taxon>Mycolicibacillus</taxon>
    </lineage>
</organism>
<dbReference type="EMBL" id="NCXO01000123">
    <property type="protein sequence ID" value="OSC21939.1"/>
    <property type="molecule type" value="Genomic_DNA"/>
</dbReference>
<accession>A0AA91PB53</accession>
<reference evidence="2 3" key="1">
    <citation type="submission" date="2017-04" db="EMBL/GenBank/DDBJ databases">
        <title>The new phylogeny of genus Mycobacterium.</title>
        <authorList>
            <person name="Tortoli E."/>
            <person name="Trovato A."/>
            <person name="Cirillo D.M."/>
        </authorList>
    </citation>
    <scope>NUCLEOTIDE SEQUENCE [LARGE SCALE GENOMIC DNA]</scope>
    <source>
        <strain evidence="2 3">KCTC 19819</strain>
    </source>
</reference>
<dbReference type="AlphaFoldDB" id="A0AA91PB53"/>
<protein>
    <submittedName>
        <fullName evidence="2">Uncharacterized protein</fullName>
    </submittedName>
</protein>
<evidence type="ECO:0000313" key="3">
    <source>
        <dbReference type="Proteomes" id="UP000193577"/>
    </source>
</evidence>
<keyword evidence="3" id="KW-1185">Reference proteome</keyword>
<sequence length="80" mass="8992">MTTQGHCHTQASIAVARKLTERIWVTITTGRRYQLRDTNGDPITSRAAKEIINTHCHVDASTRARTRAHTSVARKSKLTH</sequence>
<feature type="region of interest" description="Disordered" evidence="1">
    <location>
        <begin position="60"/>
        <end position="80"/>
    </location>
</feature>
<gene>
    <name evidence="2" type="ORF">B8W67_20155</name>
</gene>
<evidence type="ECO:0000313" key="2">
    <source>
        <dbReference type="EMBL" id="OSC21939.1"/>
    </source>
</evidence>
<feature type="compositionally biased region" description="Basic residues" evidence="1">
    <location>
        <begin position="64"/>
        <end position="80"/>
    </location>
</feature>